<proteinExistence type="predicted"/>
<reference evidence="3" key="2">
    <citation type="submission" date="2020-04" db="EMBL/GenBank/DDBJ databases">
        <authorList>
            <consortium name="NCBI Genome Project"/>
        </authorList>
    </citation>
    <scope>NUCLEOTIDE SEQUENCE</scope>
    <source>
        <strain evidence="3">CBS 304.34</strain>
    </source>
</reference>
<keyword evidence="2" id="KW-1185">Reference proteome</keyword>
<evidence type="ECO:0000313" key="2">
    <source>
        <dbReference type="Proteomes" id="UP000504636"/>
    </source>
</evidence>
<evidence type="ECO:0000313" key="1">
    <source>
        <dbReference type="EMBL" id="KAF2813238.1"/>
    </source>
</evidence>
<protein>
    <submittedName>
        <fullName evidence="1 3">Uncharacterized protein</fullName>
    </submittedName>
</protein>
<name>A0A6A6YXF1_9PEZI</name>
<dbReference type="EMBL" id="MU003696">
    <property type="protein sequence ID" value="KAF2813238.1"/>
    <property type="molecule type" value="Genomic_DNA"/>
</dbReference>
<reference evidence="3" key="3">
    <citation type="submission" date="2025-04" db="UniProtKB">
        <authorList>
            <consortium name="RefSeq"/>
        </authorList>
    </citation>
    <scope>IDENTIFICATION</scope>
    <source>
        <strain evidence="3">CBS 304.34</strain>
    </source>
</reference>
<dbReference type="Proteomes" id="UP000504636">
    <property type="component" value="Unplaced"/>
</dbReference>
<gene>
    <name evidence="1 3" type="ORF">BDZ99DRAFT_252032</name>
</gene>
<dbReference type="OrthoDB" id="4521980at2759"/>
<evidence type="ECO:0000313" key="3">
    <source>
        <dbReference type="RefSeq" id="XP_033580202.1"/>
    </source>
</evidence>
<dbReference type="AlphaFoldDB" id="A0A6A6YXF1"/>
<organism evidence="1">
    <name type="scientific">Mytilinidion resinicola</name>
    <dbReference type="NCBI Taxonomy" id="574789"/>
    <lineage>
        <taxon>Eukaryota</taxon>
        <taxon>Fungi</taxon>
        <taxon>Dikarya</taxon>
        <taxon>Ascomycota</taxon>
        <taxon>Pezizomycotina</taxon>
        <taxon>Dothideomycetes</taxon>
        <taxon>Pleosporomycetidae</taxon>
        <taxon>Mytilinidiales</taxon>
        <taxon>Mytilinidiaceae</taxon>
        <taxon>Mytilinidion</taxon>
    </lineage>
</organism>
<accession>A0A6A6YXF1</accession>
<dbReference type="RefSeq" id="XP_033580202.1">
    <property type="nucleotide sequence ID" value="XM_033713697.1"/>
</dbReference>
<dbReference type="GeneID" id="54454590"/>
<reference evidence="1 3" key="1">
    <citation type="journal article" date="2020" name="Stud. Mycol.">
        <title>101 Dothideomycetes genomes: a test case for predicting lifestyles and emergence of pathogens.</title>
        <authorList>
            <person name="Haridas S."/>
            <person name="Albert R."/>
            <person name="Binder M."/>
            <person name="Bloem J."/>
            <person name="Labutti K."/>
            <person name="Salamov A."/>
            <person name="Andreopoulos B."/>
            <person name="Baker S."/>
            <person name="Barry K."/>
            <person name="Bills G."/>
            <person name="Bluhm B."/>
            <person name="Cannon C."/>
            <person name="Castanera R."/>
            <person name="Culley D."/>
            <person name="Daum C."/>
            <person name="Ezra D."/>
            <person name="Gonzalez J."/>
            <person name="Henrissat B."/>
            <person name="Kuo A."/>
            <person name="Liang C."/>
            <person name="Lipzen A."/>
            <person name="Lutzoni F."/>
            <person name="Magnuson J."/>
            <person name="Mondo S."/>
            <person name="Nolan M."/>
            <person name="Ohm R."/>
            <person name="Pangilinan J."/>
            <person name="Park H.-J."/>
            <person name="Ramirez L."/>
            <person name="Alfaro M."/>
            <person name="Sun H."/>
            <person name="Tritt A."/>
            <person name="Yoshinaga Y."/>
            <person name="Zwiers L.-H."/>
            <person name="Turgeon B."/>
            <person name="Goodwin S."/>
            <person name="Spatafora J."/>
            <person name="Crous P."/>
            <person name="Grigoriev I."/>
        </authorList>
    </citation>
    <scope>NUCLEOTIDE SEQUENCE</scope>
    <source>
        <strain evidence="1 3">CBS 304.34</strain>
    </source>
</reference>
<sequence>MDDPATAPWGLSISNADFEKLRAGFEPRDMDDKWAVSATDPDQSGNISIRVRRSWTGKEHYILAVKPSDGGSRAQIEAITWEQNKGGIYISECLGKKEAVMICRGLLGCDFDTLPYYDPSLLWNHPAAQIGASYEYWKRQATNVRGGR</sequence>